<feature type="domain" description="Carbamoyltransferase C-terminal" evidence="1">
    <location>
        <begin position="1"/>
        <end position="155"/>
    </location>
</feature>
<dbReference type="InterPro" id="IPR031730">
    <property type="entry name" value="Carbam_trans_C"/>
</dbReference>
<sequence length="162" mass="18902">MEFGPRALCNRSIIYHAHNADINHWLNNKLQRTEFMPFAPVTTEDLADMCFKNWKPGDIASEYMTITYVCKPIMKERCPAVVHVDNTARPQVIRGDKDPFMYRLINRWYELTGQPCLVNTSFNRHEEPIINTPQQAHSVLRKGIVDVVILNDKYVLTRKNIQ</sequence>
<dbReference type="EMBL" id="CP079838">
    <property type="protein sequence ID" value="QXX21601.1"/>
    <property type="molecule type" value="Genomic_DNA"/>
</dbReference>
<evidence type="ECO:0000259" key="1">
    <source>
        <dbReference type="Pfam" id="PF16861"/>
    </source>
</evidence>
<accession>A0A8F7UNJ0</accession>
<dbReference type="EMBL" id="CP079836">
    <property type="protein sequence ID" value="QXX17052.1"/>
    <property type="molecule type" value="Genomic_DNA"/>
</dbReference>
<dbReference type="RefSeq" id="WP_212668392.1">
    <property type="nucleotide sequence ID" value="NZ_CP079838.1"/>
</dbReference>
<evidence type="ECO:0000313" key="3">
    <source>
        <dbReference type="EMBL" id="QXX21601.1"/>
    </source>
</evidence>
<protein>
    <recommendedName>
        <fullName evidence="1">Carbamoyltransferase C-terminal domain-containing protein</fullName>
    </recommendedName>
</protein>
<reference evidence="2" key="1">
    <citation type="submission" date="2021-07" db="EMBL/GenBank/DDBJ databases">
        <title>Whole-Genome Sequences of non-enterica strains of Salmonella enterica isolated from poultry houses.</title>
        <authorList>
            <person name="Lamas A."/>
            <person name="Regal P."/>
            <person name="Miranda J.M."/>
            <person name="Vazquez B."/>
            <person name="Cepeda A."/>
            <person name="Franco C.M."/>
        </authorList>
    </citation>
    <scope>NUCLEOTIDE SEQUENCE</scope>
    <source>
        <strain evidence="2">LHICA_SA1</strain>
        <strain evidence="3">LHICA_SA3</strain>
    </source>
</reference>
<dbReference type="InterPro" id="IPR051338">
    <property type="entry name" value="NodU/CmcH_Carbamoyltrnsfr"/>
</dbReference>
<gene>
    <name evidence="3" type="ORF">JMJ83_03835</name>
    <name evidence="2" type="ORF">JMJ86_03765</name>
</gene>
<dbReference type="Pfam" id="PF16861">
    <property type="entry name" value="Carbam_trans_C"/>
    <property type="match status" value="1"/>
</dbReference>
<evidence type="ECO:0000313" key="2">
    <source>
        <dbReference type="EMBL" id="QXX17052.1"/>
    </source>
</evidence>
<dbReference type="InterPro" id="IPR038152">
    <property type="entry name" value="Carbam_trans_C_sf"/>
</dbReference>
<dbReference type="AlphaFoldDB" id="A0A8F7UNJ0"/>
<name>A0A8F7UNJ0_SALER</name>
<dbReference type="Gene3D" id="3.90.870.20">
    <property type="entry name" value="Carbamoyltransferase, C-terminal domain"/>
    <property type="match status" value="1"/>
</dbReference>
<organism evidence="2">
    <name type="scientific">Salmonella enterica subsp. salamae</name>
    <dbReference type="NCBI Taxonomy" id="59202"/>
    <lineage>
        <taxon>Bacteria</taxon>
        <taxon>Pseudomonadati</taxon>
        <taxon>Pseudomonadota</taxon>
        <taxon>Gammaproteobacteria</taxon>
        <taxon>Enterobacterales</taxon>
        <taxon>Enterobacteriaceae</taxon>
        <taxon>Salmonella</taxon>
    </lineage>
</organism>
<dbReference type="PANTHER" id="PTHR34847:SF1">
    <property type="entry name" value="NODULATION PROTEIN U"/>
    <property type="match status" value="1"/>
</dbReference>
<proteinExistence type="predicted"/>
<dbReference type="PANTHER" id="PTHR34847">
    <property type="entry name" value="NODULATION PROTEIN U"/>
    <property type="match status" value="1"/>
</dbReference>